<evidence type="ECO:0000313" key="7">
    <source>
        <dbReference type="Proteomes" id="UP000501753"/>
    </source>
</evidence>
<dbReference type="CDD" id="cd00130">
    <property type="entry name" value="PAS"/>
    <property type="match status" value="1"/>
</dbReference>
<dbReference type="Pfam" id="PF07228">
    <property type="entry name" value="SpoIIE"/>
    <property type="match status" value="1"/>
</dbReference>
<evidence type="ECO:0000256" key="2">
    <source>
        <dbReference type="SAM" id="MobiDB-lite"/>
    </source>
</evidence>
<dbReference type="PANTHER" id="PTHR43156">
    <property type="entry name" value="STAGE II SPORULATION PROTEIN E-RELATED"/>
    <property type="match status" value="1"/>
</dbReference>
<dbReference type="SMART" id="SM00331">
    <property type="entry name" value="PP2C_SIG"/>
    <property type="match status" value="1"/>
</dbReference>
<dbReference type="SMART" id="SM00086">
    <property type="entry name" value="PAC"/>
    <property type="match status" value="1"/>
</dbReference>
<feature type="region of interest" description="Disordered" evidence="2">
    <location>
        <begin position="1"/>
        <end position="26"/>
    </location>
</feature>
<dbReference type="RefSeq" id="WP_127181913.1">
    <property type="nucleotide sequence ID" value="NZ_CP029078.1"/>
</dbReference>
<dbReference type="NCBIfam" id="TIGR00229">
    <property type="entry name" value="sensory_box"/>
    <property type="match status" value="1"/>
</dbReference>
<keyword evidence="7" id="KW-1185">Reference proteome</keyword>
<name>A0A3S9ZNJ8_STRGD</name>
<dbReference type="InterPro" id="IPR000700">
    <property type="entry name" value="PAS-assoc_C"/>
</dbReference>
<dbReference type="SUPFAM" id="SSF55785">
    <property type="entry name" value="PYP-like sensor domain (PAS domain)"/>
    <property type="match status" value="1"/>
</dbReference>
<feature type="region of interest" description="Disordered" evidence="2">
    <location>
        <begin position="208"/>
        <end position="246"/>
    </location>
</feature>
<feature type="domain" description="PAC" evidence="3">
    <location>
        <begin position="163"/>
        <end position="215"/>
    </location>
</feature>
<dbReference type="InterPro" id="IPR001932">
    <property type="entry name" value="PPM-type_phosphatase-like_dom"/>
</dbReference>
<evidence type="ECO:0000259" key="3">
    <source>
        <dbReference type="PROSITE" id="PS50113"/>
    </source>
</evidence>
<dbReference type="Gene3D" id="3.60.40.10">
    <property type="entry name" value="PPM-type phosphatase domain"/>
    <property type="match status" value="1"/>
</dbReference>
<dbReference type="Pfam" id="PF08447">
    <property type="entry name" value="PAS_3"/>
    <property type="match status" value="1"/>
</dbReference>
<feature type="compositionally biased region" description="Basic and acidic residues" evidence="2">
    <location>
        <begin position="208"/>
        <end position="218"/>
    </location>
</feature>
<dbReference type="InterPro" id="IPR000014">
    <property type="entry name" value="PAS"/>
</dbReference>
<dbReference type="InterPro" id="IPR036457">
    <property type="entry name" value="PPM-type-like_dom_sf"/>
</dbReference>
<dbReference type="KEGG" id="sgd:ELQ87_36570"/>
<keyword evidence="1" id="KW-0378">Hydrolase</keyword>
<organism evidence="4 6">
    <name type="scientific">Streptomyces griseoviridis</name>
    <dbReference type="NCBI Taxonomy" id="45398"/>
    <lineage>
        <taxon>Bacteria</taxon>
        <taxon>Bacillati</taxon>
        <taxon>Actinomycetota</taxon>
        <taxon>Actinomycetes</taxon>
        <taxon>Kitasatosporales</taxon>
        <taxon>Streptomycetaceae</taxon>
        <taxon>Streptomyces</taxon>
    </lineage>
</organism>
<reference evidence="5 7" key="1">
    <citation type="submission" date="2018-04" db="EMBL/GenBank/DDBJ databases">
        <title>Complete genome sequences of Streptomyces griseoviridis K61 and characterization of antagonistic properties of biological control agents.</title>
        <authorList>
            <person name="Mariita R.M."/>
            <person name="Sello J.K."/>
        </authorList>
    </citation>
    <scope>NUCLEOTIDE SEQUENCE [LARGE SCALE GENOMIC DNA]</scope>
    <source>
        <strain evidence="5 7">K61</strain>
    </source>
</reference>
<dbReference type="AlphaFoldDB" id="A0A3S9ZNJ8"/>
<dbReference type="Gene3D" id="2.10.70.100">
    <property type="match status" value="1"/>
</dbReference>
<dbReference type="PROSITE" id="PS50113">
    <property type="entry name" value="PAC"/>
    <property type="match status" value="1"/>
</dbReference>
<accession>A0A3S9ZNJ8</accession>
<gene>
    <name evidence="5" type="ORF">DDJ31_02670</name>
    <name evidence="4" type="ORF">ELQ87_36570</name>
</gene>
<dbReference type="InterPro" id="IPR013655">
    <property type="entry name" value="PAS_fold_3"/>
</dbReference>
<dbReference type="OrthoDB" id="341868at2"/>
<dbReference type="InterPro" id="IPR001610">
    <property type="entry name" value="PAC"/>
</dbReference>
<dbReference type="InterPro" id="IPR052016">
    <property type="entry name" value="Bact_Sigma-Reg"/>
</dbReference>
<sequence length="479" mass="50043">MPPPLSADRPADPAPGRGPVDALITQTRRLKGDVDAVRREARGDGTDPLERWQRALCELALHQLEDLGTHLAQLRDGPQGVPAPRAPMPASARRDSLLSRVGSAEWNLLTDEVSWSAELYRILGRDPAEPALTLDELPSLVHASDRAALTALVTGCLIDARPIDGEFRVLRPDGEVRTVHMMGEPVLAPDGGTTSMWAVLRDVSELRRTERTVRRPQEAPRPPRTPAAGPATPREPLPRQGTLGGVPDRTGALDIAVYGPASPTGPAIGASWSDALDLPDGGTLLGVGDLTGHTAPDSGHALLLGALRALALAGTAPGHLLTLLNQVLDTTLGPALAGAVCCAYRPETRTLTWAQAGRPAPLLFRGGTGRALRAPAGTPLGTAADTAYEQAAATLEPGDVLLLHTGGVLPGPTGPDTTNRLLALAPHFRTADTAQDCVRLLARECGGSGPADHGSALFARVTARSRRPPDDTATTAKSC</sequence>
<evidence type="ECO:0000256" key="1">
    <source>
        <dbReference type="ARBA" id="ARBA00022801"/>
    </source>
</evidence>
<evidence type="ECO:0000313" key="6">
    <source>
        <dbReference type="Proteomes" id="UP000271291"/>
    </source>
</evidence>
<dbReference type="InterPro" id="IPR035965">
    <property type="entry name" value="PAS-like_dom_sf"/>
</dbReference>
<evidence type="ECO:0000313" key="5">
    <source>
        <dbReference type="EMBL" id="QCN84008.1"/>
    </source>
</evidence>
<protein>
    <submittedName>
        <fullName evidence="4">PAS domain S-box protein</fullName>
    </submittedName>
    <submittedName>
        <fullName evidence="5">Phosphatase</fullName>
    </submittedName>
</protein>
<proteinExistence type="predicted"/>
<dbReference type="PANTHER" id="PTHR43156:SF2">
    <property type="entry name" value="STAGE II SPORULATION PROTEIN E"/>
    <property type="match status" value="1"/>
</dbReference>
<evidence type="ECO:0000313" key="4">
    <source>
        <dbReference type="EMBL" id="AZS89143.1"/>
    </source>
</evidence>
<dbReference type="GO" id="GO:0016791">
    <property type="term" value="F:phosphatase activity"/>
    <property type="evidence" value="ECO:0007669"/>
    <property type="project" value="TreeGrafter"/>
</dbReference>
<dbReference type="EMBL" id="CP034687">
    <property type="protein sequence ID" value="AZS89143.1"/>
    <property type="molecule type" value="Genomic_DNA"/>
</dbReference>
<dbReference type="EMBL" id="CP029078">
    <property type="protein sequence ID" value="QCN84008.1"/>
    <property type="molecule type" value="Genomic_DNA"/>
</dbReference>
<dbReference type="Gene3D" id="3.30.450.20">
    <property type="entry name" value="PAS domain"/>
    <property type="match status" value="1"/>
</dbReference>
<reference evidence="4 6" key="2">
    <citation type="submission" date="2018-12" db="EMBL/GenBank/DDBJ databases">
        <title>Streptomyces griseoviridis F1-27 complete genome.</title>
        <authorList>
            <person name="Mariita R.M."/>
            <person name="Sello J.K."/>
        </authorList>
    </citation>
    <scope>NUCLEOTIDE SEQUENCE [LARGE SCALE GENOMIC DNA]</scope>
    <source>
        <strain evidence="4 6">F1-27</strain>
    </source>
</reference>
<dbReference type="Proteomes" id="UP000501753">
    <property type="component" value="Chromosome"/>
</dbReference>
<dbReference type="Proteomes" id="UP000271291">
    <property type="component" value="Chromosome"/>
</dbReference>